<dbReference type="GO" id="GO:0003908">
    <property type="term" value="F:methylated-DNA-[protein]-cysteine S-methyltransferase activity"/>
    <property type="evidence" value="ECO:0007669"/>
    <property type="project" value="UniProtKB-UniRule"/>
</dbReference>
<dbReference type="InterPro" id="IPR008332">
    <property type="entry name" value="MethylG_MeTrfase_N"/>
</dbReference>
<reference evidence="12 13" key="1">
    <citation type="submission" date="2017-11" db="EMBL/GenBank/DDBJ databases">
        <title>Genomic Encyclopedia of Archaeal and Bacterial Type Strains, Phase II (KMG-II): From Individual Species to Whole Genera.</title>
        <authorList>
            <person name="Goeker M."/>
        </authorList>
    </citation>
    <scope>NUCLEOTIDE SEQUENCE [LARGE SCALE GENOMIC DNA]</scope>
    <source>
        <strain evidence="12 13">DSM 25625</strain>
    </source>
</reference>
<organism evidence="12 13">
    <name type="scientific">Compostimonas suwonensis</name>
    <dbReference type="NCBI Taxonomy" id="1048394"/>
    <lineage>
        <taxon>Bacteria</taxon>
        <taxon>Bacillati</taxon>
        <taxon>Actinomycetota</taxon>
        <taxon>Actinomycetes</taxon>
        <taxon>Micrococcales</taxon>
        <taxon>Microbacteriaceae</taxon>
        <taxon>Compostimonas</taxon>
    </lineage>
</organism>
<evidence type="ECO:0000256" key="9">
    <source>
        <dbReference type="HAMAP-Rule" id="MF_00772"/>
    </source>
</evidence>
<sequence>MRTAVHSIPTPVGMLLLTSDGEALTGVYFENHSHPPRGLDDAVDDAGPFAAVVEQLDEYFEGERTAFDLPLAPRGTEFQKLVWGQLARIPYGEKRSYGELAHALGSPGASRAVGLANGRNPISIIVPCHRVVGSSGSLTGYAGGLERKLWLLELERDSAPSDTATLF</sequence>
<evidence type="ECO:0000259" key="11">
    <source>
        <dbReference type="Pfam" id="PF02870"/>
    </source>
</evidence>
<dbReference type="PROSITE" id="PS00374">
    <property type="entry name" value="MGMT"/>
    <property type="match status" value="1"/>
</dbReference>
<gene>
    <name evidence="12" type="ORF">CLV54_1823</name>
</gene>
<proteinExistence type="inferred from homology"/>
<keyword evidence="3 9" id="KW-0963">Cytoplasm</keyword>
<name>A0A2M9BVQ9_9MICO</name>
<dbReference type="Pfam" id="PF02870">
    <property type="entry name" value="Methyltransf_1N"/>
    <property type="match status" value="1"/>
</dbReference>
<dbReference type="GO" id="GO:0006307">
    <property type="term" value="P:DNA alkylation repair"/>
    <property type="evidence" value="ECO:0007669"/>
    <property type="project" value="UniProtKB-UniRule"/>
</dbReference>
<dbReference type="HAMAP" id="MF_00772">
    <property type="entry name" value="OGT"/>
    <property type="match status" value="1"/>
</dbReference>
<dbReference type="InterPro" id="IPR001497">
    <property type="entry name" value="MethylDNA_cys_MeTrfase_AS"/>
</dbReference>
<dbReference type="InterPro" id="IPR023546">
    <property type="entry name" value="MGMT"/>
</dbReference>
<dbReference type="SUPFAM" id="SSF46767">
    <property type="entry name" value="Methylated DNA-protein cysteine methyltransferase, C-terminal domain"/>
    <property type="match status" value="1"/>
</dbReference>
<comment type="miscellaneous">
    <text evidence="9">This enzyme catalyzes only one turnover and therefore is not strictly catalytic. According to one definition, an enzyme is a biocatalyst that acts repeatedly and over many reaction cycles.</text>
</comment>
<dbReference type="PANTHER" id="PTHR10815">
    <property type="entry name" value="METHYLATED-DNA--PROTEIN-CYSTEINE METHYLTRANSFERASE"/>
    <property type="match status" value="1"/>
</dbReference>
<keyword evidence="4 9" id="KW-0489">Methyltransferase</keyword>
<dbReference type="Gene3D" id="1.10.10.10">
    <property type="entry name" value="Winged helix-like DNA-binding domain superfamily/Winged helix DNA-binding domain"/>
    <property type="match status" value="1"/>
</dbReference>
<protein>
    <recommendedName>
        <fullName evidence="9">Methylated-DNA--protein-cysteine methyltransferase</fullName>
        <ecNumber evidence="9">2.1.1.63</ecNumber>
    </recommendedName>
    <alternativeName>
        <fullName evidence="9">6-O-methylguanine-DNA methyltransferase</fullName>
        <shortName evidence="9">MGMT</shortName>
    </alternativeName>
    <alternativeName>
        <fullName evidence="9">O-6-methylguanine-DNA-alkyltransferase</fullName>
    </alternativeName>
</protein>
<dbReference type="GO" id="GO:0005737">
    <property type="term" value="C:cytoplasm"/>
    <property type="evidence" value="ECO:0007669"/>
    <property type="project" value="UniProtKB-SubCell"/>
</dbReference>
<comment type="subcellular location">
    <subcellularLocation>
        <location evidence="9">Cytoplasm</location>
    </subcellularLocation>
</comment>
<evidence type="ECO:0000256" key="3">
    <source>
        <dbReference type="ARBA" id="ARBA00022490"/>
    </source>
</evidence>
<dbReference type="RefSeq" id="WP_100344636.1">
    <property type="nucleotide sequence ID" value="NZ_PGFB01000003.1"/>
</dbReference>
<feature type="domain" description="Methylated-DNA-[protein]-cysteine S-methyltransferase DNA binding" evidence="10">
    <location>
        <begin position="77"/>
        <end position="156"/>
    </location>
</feature>
<keyword evidence="7 9" id="KW-0234">DNA repair</keyword>
<dbReference type="InterPro" id="IPR014048">
    <property type="entry name" value="MethylDNA_cys_MeTrfase_DNA-bd"/>
</dbReference>
<accession>A0A2M9BVQ9</accession>
<dbReference type="SUPFAM" id="SSF53155">
    <property type="entry name" value="Methylated DNA-protein cysteine methyltransferase domain"/>
    <property type="match status" value="1"/>
</dbReference>
<dbReference type="FunFam" id="1.10.10.10:FF:000214">
    <property type="entry name" value="Methylated-DNA--protein-cysteine methyltransferase"/>
    <property type="match status" value="1"/>
</dbReference>
<comment type="catalytic activity">
    <reaction evidence="8 9">
        <text>a 6-O-methyl-2'-deoxyguanosine in DNA + L-cysteinyl-[protein] = S-methyl-L-cysteinyl-[protein] + a 2'-deoxyguanosine in DNA</text>
        <dbReference type="Rhea" id="RHEA:24000"/>
        <dbReference type="Rhea" id="RHEA-COMP:10131"/>
        <dbReference type="Rhea" id="RHEA-COMP:10132"/>
        <dbReference type="Rhea" id="RHEA-COMP:11367"/>
        <dbReference type="Rhea" id="RHEA-COMP:11368"/>
        <dbReference type="ChEBI" id="CHEBI:29950"/>
        <dbReference type="ChEBI" id="CHEBI:82612"/>
        <dbReference type="ChEBI" id="CHEBI:85445"/>
        <dbReference type="ChEBI" id="CHEBI:85448"/>
        <dbReference type="EC" id="2.1.1.63"/>
    </reaction>
</comment>
<dbReference type="NCBIfam" id="TIGR00589">
    <property type="entry name" value="ogt"/>
    <property type="match status" value="1"/>
</dbReference>
<comment type="caution">
    <text evidence="12">The sequence shown here is derived from an EMBL/GenBank/DDBJ whole genome shotgun (WGS) entry which is preliminary data.</text>
</comment>
<dbReference type="InterPro" id="IPR036631">
    <property type="entry name" value="MGMT_N_sf"/>
</dbReference>
<dbReference type="CDD" id="cd06445">
    <property type="entry name" value="ATase"/>
    <property type="match status" value="1"/>
</dbReference>
<evidence type="ECO:0000256" key="8">
    <source>
        <dbReference type="ARBA" id="ARBA00049348"/>
    </source>
</evidence>
<comment type="similarity">
    <text evidence="2 9">Belongs to the MGMT family.</text>
</comment>
<dbReference type="PANTHER" id="PTHR10815:SF5">
    <property type="entry name" value="METHYLATED-DNA--PROTEIN-CYSTEINE METHYLTRANSFERASE"/>
    <property type="match status" value="1"/>
</dbReference>
<evidence type="ECO:0000259" key="10">
    <source>
        <dbReference type="Pfam" id="PF01035"/>
    </source>
</evidence>
<dbReference type="Gene3D" id="3.30.160.70">
    <property type="entry name" value="Methylated DNA-protein cysteine methyltransferase domain"/>
    <property type="match status" value="1"/>
</dbReference>
<evidence type="ECO:0000313" key="12">
    <source>
        <dbReference type="EMBL" id="PJJ62031.1"/>
    </source>
</evidence>
<keyword evidence="6 9" id="KW-0227">DNA damage</keyword>
<keyword evidence="5 9" id="KW-0808">Transferase</keyword>
<dbReference type="Proteomes" id="UP000230161">
    <property type="component" value="Unassembled WGS sequence"/>
</dbReference>
<feature type="domain" description="Methylguanine DNA methyltransferase ribonuclease-like" evidence="11">
    <location>
        <begin position="7"/>
        <end position="73"/>
    </location>
</feature>
<comment type="function">
    <text evidence="9">Involved in the cellular defense against the biological effects of O6-methylguanine (O6-MeG) and O4-methylthymine (O4-MeT) in DNA. Repairs the methylated nucleobase in DNA by stoichiometrically transferring the methyl group to a cysteine residue in the enzyme. This is a suicide reaction: the enzyme is irreversibly inactivated.</text>
</comment>
<evidence type="ECO:0000256" key="1">
    <source>
        <dbReference type="ARBA" id="ARBA00001286"/>
    </source>
</evidence>
<dbReference type="OrthoDB" id="9802228at2"/>
<evidence type="ECO:0000256" key="6">
    <source>
        <dbReference type="ARBA" id="ARBA00022763"/>
    </source>
</evidence>
<keyword evidence="13" id="KW-1185">Reference proteome</keyword>
<dbReference type="AlphaFoldDB" id="A0A2M9BVQ9"/>
<dbReference type="GO" id="GO:0032259">
    <property type="term" value="P:methylation"/>
    <property type="evidence" value="ECO:0007669"/>
    <property type="project" value="UniProtKB-KW"/>
</dbReference>
<evidence type="ECO:0000256" key="7">
    <source>
        <dbReference type="ARBA" id="ARBA00023204"/>
    </source>
</evidence>
<dbReference type="EC" id="2.1.1.63" evidence="9"/>
<evidence type="ECO:0000256" key="5">
    <source>
        <dbReference type="ARBA" id="ARBA00022679"/>
    </source>
</evidence>
<evidence type="ECO:0000256" key="4">
    <source>
        <dbReference type="ARBA" id="ARBA00022603"/>
    </source>
</evidence>
<evidence type="ECO:0000256" key="2">
    <source>
        <dbReference type="ARBA" id="ARBA00008711"/>
    </source>
</evidence>
<dbReference type="InterPro" id="IPR036217">
    <property type="entry name" value="MethylDNA_cys_MeTrfase_DNAb"/>
</dbReference>
<feature type="active site" description="Nucleophile; methyl group acceptor" evidence="9">
    <location>
        <position position="128"/>
    </location>
</feature>
<comment type="catalytic activity">
    <reaction evidence="1 9">
        <text>a 4-O-methyl-thymidine in DNA + L-cysteinyl-[protein] = a thymidine in DNA + S-methyl-L-cysteinyl-[protein]</text>
        <dbReference type="Rhea" id="RHEA:53428"/>
        <dbReference type="Rhea" id="RHEA-COMP:10131"/>
        <dbReference type="Rhea" id="RHEA-COMP:10132"/>
        <dbReference type="Rhea" id="RHEA-COMP:13555"/>
        <dbReference type="Rhea" id="RHEA-COMP:13556"/>
        <dbReference type="ChEBI" id="CHEBI:29950"/>
        <dbReference type="ChEBI" id="CHEBI:82612"/>
        <dbReference type="ChEBI" id="CHEBI:137386"/>
        <dbReference type="ChEBI" id="CHEBI:137387"/>
        <dbReference type="EC" id="2.1.1.63"/>
    </reaction>
</comment>
<dbReference type="InterPro" id="IPR036388">
    <property type="entry name" value="WH-like_DNA-bd_sf"/>
</dbReference>
<dbReference type="EMBL" id="PGFB01000003">
    <property type="protein sequence ID" value="PJJ62031.1"/>
    <property type="molecule type" value="Genomic_DNA"/>
</dbReference>
<evidence type="ECO:0000313" key="13">
    <source>
        <dbReference type="Proteomes" id="UP000230161"/>
    </source>
</evidence>
<dbReference type="Pfam" id="PF01035">
    <property type="entry name" value="DNA_binding_1"/>
    <property type="match status" value="1"/>
</dbReference>